<dbReference type="InterPro" id="IPR014840">
    <property type="entry name" value="HRD"/>
</dbReference>
<feature type="compositionally biased region" description="Basic and acidic residues" evidence="1">
    <location>
        <begin position="167"/>
        <end position="184"/>
    </location>
</feature>
<organism evidence="3 4">
    <name type="scientific">Oedothorax gibbosus</name>
    <dbReference type="NCBI Taxonomy" id="931172"/>
    <lineage>
        <taxon>Eukaryota</taxon>
        <taxon>Metazoa</taxon>
        <taxon>Ecdysozoa</taxon>
        <taxon>Arthropoda</taxon>
        <taxon>Chelicerata</taxon>
        <taxon>Arachnida</taxon>
        <taxon>Araneae</taxon>
        <taxon>Araneomorphae</taxon>
        <taxon>Entelegynae</taxon>
        <taxon>Araneoidea</taxon>
        <taxon>Linyphiidae</taxon>
        <taxon>Erigoninae</taxon>
        <taxon>Oedothorax</taxon>
    </lineage>
</organism>
<dbReference type="AlphaFoldDB" id="A0AAV6V3E4"/>
<feature type="region of interest" description="Disordered" evidence="1">
    <location>
        <begin position="46"/>
        <end position="65"/>
    </location>
</feature>
<feature type="domain" description="Hpc2-related" evidence="2">
    <location>
        <begin position="98"/>
        <end position="144"/>
    </location>
</feature>
<dbReference type="GO" id="GO:0005634">
    <property type="term" value="C:nucleus"/>
    <property type="evidence" value="ECO:0007669"/>
    <property type="project" value="TreeGrafter"/>
</dbReference>
<dbReference type="Pfam" id="PF08729">
    <property type="entry name" value="HUN"/>
    <property type="match status" value="1"/>
</dbReference>
<feature type="region of interest" description="Disordered" evidence="1">
    <location>
        <begin position="167"/>
        <end position="188"/>
    </location>
</feature>
<gene>
    <name evidence="3" type="ORF">JTE90_010857</name>
</gene>
<dbReference type="Proteomes" id="UP000827092">
    <property type="component" value="Unassembled WGS sequence"/>
</dbReference>
<reference evidence="3 4" key="1">
    <citation type="journal article" date="2022" name="Nat. Ecol. Evol.">
        <title>A masculinizing supergene underlies an exaggerated male reproductive morph in a spider.</title>
        <authorList>
            <person name="Hendrickx F."/>
            <person name="De Corte Z."/>
            <person name="Sonet G."/>
            <person name="Van Belleghem S.M."/>
            <person name="Kostlbacher S."/>
            <person name="Vangestel C."/>
        </authorList>
    </citation>
    <scope>NUCLEOTIDE SEQUENCE [LARGE SCALE GENOMIC DNA]</scope>
    <source>
        <strain evidence="3">W744_W776</strain>
    </source>
</reference>
<sequence>MAEREPPKALPKPKKCQESAPTYRFVLQLDERAFAEYSYAELVKGARNEESKQQPGSDDPFSLDEDVEKLQEIAKRFEEKYNSKPGVRKKKKKAGLSSEDFIDKGMGYDETDPFIDNDEAYDELVPSTLTTEFGGFYINKGDLEFRNMSDQDSNFDLKMKRKRIKQGFEKDRKKRRIGQDENQKRRGRKPFNEMRLVWLILMI</sequence>
<name>A0AAV6V3E4_9ARAC</name>
<comment type="caution">
    <text evidence="3">The sequence shown here is derived from an EMBL/GenBank/DDBJ whole genome shotgun (WGS) entry which is preliminary data.</text>
</comment>
<proteinExistence type="predicted"/>
<evidence type="ECO:0000313" key="4">
    <source>
        <dbReference type="Proteomes" id="UP000827092"/>
    </source>
</evidence>
<evidence type="ECO:0000256" key="1">
    <source>
        <dbReference type="SAM" id="MobiDB-lite"/>
    </source>
</evidence>
<evidence type="ECO:0000259" key="2">
    <source>
        <dbReference type="Pfam" id="PF08729"/>
    </source>
</evidence>
<evidence type="ECO:0000313" key="3">
    <source>
        <dbReference type="EMBL" id="KAG8190999.1"/>
    </source>
</evidence>
<keyword evidence="4" id="KW-1185">Reference proteome</keyword>
<dbReference type="GO" id="GO:0006325">
    <property type="term" value="P:chromatin organization"/>
    <property type="evidence" value="ECO:0007669"/>
    <property type="project" value="TreeGrafter"/>
</dbReference>
<dbReference type="PANTHER" id="PTHR21669">
    <property type="entry name" value="CAPZ-INTERACTING PROTEIN AND RELATED PROTEINS"/>
    <property type="match status" value="1"/>
</dbReference>
<protein>
    <recommendedName>
        <fullName evidence="2">Hpc2-related domain-containing protein</fullName>
    </recommendedName>
</protein>
<dbReference type="PANTHER" id="PTHR21669:SF28">
    <property type="entry name" value="YEMANUCLEIN"/>
    <property type="match status" value="1"/>
</dbReference>
<dbReference type="EMBL" id="JAFNEN010000169">
    <property type="protein sequence ID" value="KAG8190999.1"/>
    <property type="molecule type" value="Genomic_DNA"/>
</dbReference>
<accession>A0AAV6V3E4</accession>